<feature type="transmembrane region" description="Helical" evidence="1">
    <location>
        <begin position="83"/>
        <end position="102"/>
    </location>
</feature>
<reference evidence="2 3" key="1">
    <citation type="submission" date="2016-12" db="EMBL/GenBank/DDBJ databases">
        <authorList>
            <person name="Song W.-J."/>
            <person name="Kurnit D.M."/>
        </authorList>
    </citation>
    <scope>NUCLEOTIDE SEQUENCE [LARGE SCALE GENOMIC DNA]</scope>
    <source>
        <strain evidence="2 3">DSM 12503</strain>
    </source>
</reference>
<keyword evidence="1" id="KW-1133">Transmembrane helix</keyword>
<keyword evidence="1" id="KW-0472">Membrane</keyword>
<dbReference type="EMBL" id="FRFD01000012">
    <property type="protein sequence ID" value="SHO53033.1"/>
    <property type="molecule type" value="Genomic_DNA"/>
</dbReference>
<dbReference type="OrthoDB" id="1798392at2"/>
<feature type="transmembrane region" description="Helical" evidence="1">
    <location>
        <begin position="122"/>
        <end position="141"/>
    </location>
</feature>
<gene>
    <name evidence="2" type="ORF">SAMN02745217_03926</name>
</gene>
<evidence type="ECO:0000313" key="2">
    <source>
        <dbReference type="EMBL" id="SHO53033.1"/>
    </source>
</evidence>
<keyword evidence="3" id="KW-1185">Reference proteome</keyword>
<organism evidence="2 3">
    <name type="scientific">Anaerocolumna xylanovorans DSM 12503</name>
    <dbReference type="NCBI Taxonomy" id="1121345"/>
    <lineage>
        <taxon>Bacteria</taxon>
        <taxon>Bacillati</taxon>
        <taxon>Bacillota</taxon>
        <taxon>Clostridia</taxon>
        <taxon>Lachnospirales</taxon>
        <taxon>Lachnospiraceae</taxon>
        <taxon>Anaerocolumna</taxon>
    </lineage>
</organism>
<feature type="transmembrane region" description="Helical" evidence="1">
    <location>
        <begin position="21"/>
        <end position="45"/>
    </location>
</feature>
<accession>A0A1M7YK85</accession>
<evidence type="ECO:0000313" key="3">
    <source>
        <dbReference type="Proteomes" id="UP000184612"/>
    </source>
</evidence>
<protein>
    <submittedName>
        <fullName evidence="2">Uncharacterized protein</fullName>
    </submittedName>
</protein>
<keyword evidence="1" id="KW-0812">Transmembrane</keyword>
<evidence type="ECO:0000256" key="1">
    <source>
        <dbReference type="SAM" id="Phobius"/>
    </source>
</evidence>
<name>A0A1M7YK85_9FIRM</name>
<dbReference type="AlphaFoldDB" id="A0A1M7YK85"/>
<dbReference type="RefSeq" id="WP_073590557.1">
    <property type="nucleotide sequence ID" value="NZ_FRFD01000012.1"/>
</dbReference>
<feature type="transmembrane region" description="Helical" evidence="1">
    <location>
        <begin position="51"/>
        <end position="71"/>
    </location>
</feature>
<sequence>MKINENRLDEMQKEKRNSIGNQMFMLMFYALLLDSGLYGGGIRWLPYPSNIMVIIMACMGIYLIRIIGANAYLPPRTDSKKTVISSVIAVIFSVVLVVAAFWLFKSLSGSSAPEASNDNSALILFIVSATGLFISLIVAVIKRANEKDKHDE</sequence>
<dbReference type="Proteomes" id="UP000184612">
    <property type="component" value="Unassembled WGS sequence"/>
</dbReference>
<proteinExistence type="predicted"/>
<dbReference type="STRING" id="1121345.SAMN02745217_03926"/>